<dbReference type="AlphaFoldDB" id="A0A845UZK9"/>
<proteinExistence type="inferred from homology"/>
<keyword evidence="7 9" id="KW-0472">Membrane</keyword>
<dbReference type="PROSITE" id="PS52016">
    <property type="entry name" value="TONB_DEPENDENT_REC_3"/>
    <property type="match status" value="1"/>
</dbReference>
<dbReference type="InterPro" id="IPR037066">
    <property type="entry name" value="Plug_dom_sf"/>
</dbReference>
<evidence type="ECO:0000313" key="15">
    <source>
        <dbReference type="Proteomes" id="UP000484885"/>
    </source>
</evidence>
<dbReference type="InterPro" id="IPR012910">
    <property type="entry name" value="Plug_dom"/>
</dbReference>
<dbReference type="GO" id="GO:0044718">
    <property type="term" value="P:siderophore transmembrane transport"/>
    <property type="evidence" value="ECO:0007669"/>
    <property type="project" value="TreeGrafter"/>
</dbReference>
<evidence type="ECO:0000256" key="7">
    <source>
        <dbReference type="ARBA" id="ARBA00023136"/>
    </source>
</evidence>
<dbReference type="CDD" id="cd01347">
    <property type="entry name" value="ligand_gated_channel"/>
    <property type="match status" value="1"/>
</dbReference>
<evidence type="ECO:0000256" key="8">
    <source>
        <dbReference type="ARBA" id="ARBA00023237"/>
    </source>
</evidence>
<dbReference type="SUPFAM" id="SSF56935">
    <property type="entry name" value="Porins"/>
    <property type="match status" value="1"/>
</dbReference>
<comment type="similarity">
    <text evidence="2 9 10">Belongs to the TonB-dependent receptor family.</text>
</comment>
<gene>
    <name evidence="14" type="ORF">G3I74_13875</name>
</gene>
<dbReference type="Pfam" id="PF00593">
    <property type="entry name" value="TonB_dep_Rec_b-barrel"/>
    <property type="match status" value="1"/>
</dbReference>
<feature type="chain" id="PRO_5032547301" evidence="11">
    <location>
        <begin position="21"/>
        <end position="706"/>
    </location>
</feature>
<dbReference type="NCBIfam" id="TIGR01785">
    <property type="entry name" value="TonB-hemin"/>
    <property type="match status" value="1"/>
</dbReference>
<feature type="domain" description="TonB-dependent receptor plug" evidence="13">
    <location>
        <begin position="64"/>
        <end position="166"/>
    </location>
</feature>
<keyword evidence="11" id="KW-0732">Signal</keyword>
<dbReference type="Gene3D" id="2.170.130.10">
    <property type="entry name" value="TonB-dependent receptor, plug domain"/>
    <property type="match status" value="1"/>
</dbReference>
<comment type="subcellular location">
    <subcellularLocation>
        <location evidence="1 9">Cell outer membrane</location>
        <topology evidence="1 9">Multi-pass membrane protein</topology>
    </subcellularLocation>
</comment>
<evidence type="ECO:0000256" key="3">
    <source>
        <dbReference type="ARBA" id="ARBA00022448"/>
    </source>
</evidence>
<evidence type="ECO:0000256" key="10">
    <source>
        <dbReference type="RuleBase" id="RU003357"/>
    </source>
</evidence>
<evidence type="ECO:0000256" key="9">
    <source>
        <dbReference type="PROSITE-ProRule" id="PRU01360"/>
    </source>
</evidence>
<dbReference type="Gene3D" id="2.40.170.20">
    <property type="entry name" value="TonB-dependent receptor, beta-barrel domain"/>
    <property type="match status" value="1"/>
</dbReference>
<feature type="signal peptide" evidence="11">
    <location>
        <begin position="1"/>
        <end position="20"/>
    </location>
</feature>
<evidence type="ECO:0000256" key="5">
    <source>
        <dbReference type="ARBA" id="ARBA00022692"/>
    </source>
</evidence>
<evidence type="ECO:0000259" key="13">
    <source>
        <dbReference type="Pfam" id="PF07715"/>
    </source>
</evidence>
<organism evidence="14 15">
    <name type="scientific">Wenzhouxiangella limi</name>
    <dbReference type="NCBI Taxonomy" id="2707351"/>
    <lineage>
        <taxon>Bacteria</taxon>
        <taxon>Pseudomonadati</taxon>
        <taxon>Pseudomonadota</taxon>
        <taxon>Gammaproteobacteria</taxon>
        <taxon>Chromatiales</taxon>
        <taxon>Wenzhouxiangellaceae</taxon>
        <taxon>Wenzhouxiangella</taxon>
    </lineage>
</organism>
<keyword evidence="3 9" id="KW-0813">Transport</keyword>
<evidence type="ECO:0000256" key="2">
    <source>
        <dbReference type="ARBA" id="ARBA00009810"/>
    </source>
</evidence>
<evidence type="ECO:0000256" key="6">
    <source>
        <dbReference type="ARBA" id="ARBA00023077"/>
    </source>
</evidence>
<evidence type="ECO:0000256" key="11">
    <source>
        <dbReference type="SAM" id="SignalP"/>
    </source>
</evidence>
<reference evidence="14 15" key="1">
    <citation type="submission" date="2020-02" db="EMBL/GenBank/DDBJ databases">
        <authorList>
            <person name="Zhang X.-Y."/>
        </authorList>
    </citation>
    <scope>NUCLEOTIDE SEQUENCE [LARGE SCALE GENOMIC DNA]</scope>
    <source>
        <strain evidence="14 15">C33</strain>
    </source>
</reference>
<keyword evidence="6 10" id="KW-0798">TonB box</keyword>
<dbReference type="RefSeq" id="WP_164212210.1">
    <property type="nucleotide sequence ID" value="NZ_JAAGSC010000044.1"/>
</dbReference>
<keyword evidence="8 9" id="KW-0998">Cell outer membrane</keyword>
<dbReference type="GO" id="GO:0015232">
    <property type="term" value="F:heme transmembrane transporter activity"/>
    <property type="evidence" value="ECO:0007669"/>
    <property type="project" value="InterPro"/>
</dbReference>
<evidence type="ECO:0000259" key="12">
    <source>
        <dbReference type="Pfam" id="PF00593"/>
    </source>
</evidence>
<dbReference type="EMBL" id="JAAGSC010000044">
    <property type="protein sequence ID" value="NDY96817.1"/>
    <property type="molecule type" value="Genomic_DNA"/>
</dbReference>
<dbReference type="InterPro" id="IPR000531">
    <property type="entry name" value="Beta-barrel_TonB"/>
</dbReference>
<dbReference type="InterPro" id="IPR036942">
    <property type="entry name" value="Beta-barrel_TonB_sf"/>
</dbReference>
<dbReference type="GO" id="GO:0015344">
    <property type="term" value="F:siderophore uptake transmembrane transporter activity"/>
    <property type="evidence" value="ECO:0007669"/>
    <property type="project" value="TreeGrafter"/>
</dbReference>
<name>A0A845UZK9_9GAMM</name>
<evidence type="ECO:0000256" key="4">
    <source>
        <dbReference type="ARBA" id="ARBA00022452"/>
    </source>
</evidence>
<protein>
    <submittedName>
        <fullName evidence="14">TonB-dependent receptor</fullName>
    </submittedName>
</protein>
<keyword evidence="4 9" id="KW-1134">Transmembrane beta strand</keyword>
<keyword evidence="14" id="KW-0675">Receptor</keyword>
<comment type="caution">
    <text evidence="14">The sequence shown here is derived from an EMBL/GenBank/DDBJ whole genome shotgun (WGS) entry which is preliminary data.</text>
</comment>
<accession>A0A845UZK9</accession>
<dbReference type="InterPro" id="IPR011276">
    <property type="entry name" value="TonB_haem/Hb_rcpt"/>
</dbReference>
<sequence length="706" mass="77484">MFKRSIPALMPLALACSALAAEEPGPETATEGERSGAASFPVTDLFSLDRIVVTATRTERLAFTTPASVSRISRDEISLIQPYGFQDVFEAVPGVSIFGGPRRIAEEPSIRGFADEQVVIRVDGGRLNFNKAHGGRFLFDPELIDSIEVLRGAGSALYGSGALGGVFVIETSTGRSRLGEQDGLGLRLGGGYDDNGDQWQANLTAYGQHGSFDWLAALTRRDVGEDLVDGSGNDILATRDEIEAQLLKLGFEPDSNQRLELSVEGFDNQGLNPTNSNEVATATNLVDRLTERRQTRLSYRNDDPALTWLDLTATLYRNEVEATEFRLDDGRVDVTDFDTRGLDLVNSIDFGRRGDEPLRLTVGTELYRDRQSGLRNGQARRQFPDAEVDYQAAFAQLELPLAGGVALIPGLRYDDFSYSADGDFPDRDESQTTPRLALGWQPADSTYLWVEYAEAFRAPSLTELYADGVHFVVPLGPGQVVINEFVPTPELEPEQSSQFQVGARWRTPRLGESDFSLSLEATAHRSDVDDFVDQFVTFISGPPAFDPITQTAVFPGITSNRNVDARIEGAEFTAELAHARGYVRLGLTLLDGERRNGGGELASLQSDRLTLAAGLYLFDRQLRLGGEWIAARGRDDVPEGALTTPGYGKVDLNAAWLPRAGALAGFEFRLGFDNLLDRDYRIHPNAIDQPGRSLRLSIAREFQWLN</sequence>
<dbReference type="Pfam" id="PF07715">
    <property type="entry name" value="Plug"/>
    <property type="match status" value="1"/>
</dbReference>
<dbReference type="PANTHER" id="PTHR30069">
    <property type="entry name" value="TONB-DEPENDENT OUTER MEMBRANE RECEPTOR"/>
    <property type="match status" value="1"/>
</dbReference>
<dbReference type="PANTHER" id="PTHR30069:SF41">
    <property type="entry name" value="HEME_HEMOPEXIN UTILIZATION PROTEIN C"/>
    <property type="match status" value="1"/>
</dbReference>
<dbReference type="Proteomes" id="UP000484885">
    <property type="component" value="Unassembled WGS sequence"/>
</dbReference>
<keyword evidence="15" id="KW-1185">Reference proteome</keyword>
<evidence type="ECO:0000313" key="14">
    <source>
        <dbReference type="EMBL" id="NDY96817.1"/>
    </source>
</evidence>
<evidence type="ECO:0000256" key="1">
    <source>
        <dbReference type="ARBA" id="ARBA00004571"/>
    </source>
</evidence>
<dbReference type="GO" id="GO:0009279">
    <property type="term" value="C:cell outer membrane"/>
    <property type="evidence" value="ECO:0007669"/>
    <property type="project" value="UniProtKB-SubCell"/>
</dbReference>
<dbReference type="InterPro" id="IPR039426">
    <property type="entry name" value="TonB-dep_rcpt-like"/>
</dbReference>
<keyword evidence="5 9" id="KW-0812">Transmembrane</keyword>
<dbReference type="PROSITE" id="PS51257">
    <property type="entry name" value="PROKAR_LIPOPROTEIN"/>
    <property type="match status" value="1"/>
</dbReference>
<feature type="domain" description="TonB-dependent receptor-like beta-barrel" evidence="12">
    <location>
        <begin position="267"/>
        <end position="675"/>
    </location>
</feature>